<proteinExistence type="predicted"/>
<feature type="compositionally biased region" description="Low complexity" evidence="1">
    <location>
        <begin position="153"/>
        <end position="164"/>
    </location>
</feature>
<organism evidence="2 3">
    <name type="scientific">Streptosporangium pseudovulgare</name>
    <dbReference type="NCBI Taxonomy" id="35765"/>
    <lineage>
        <taxon>Bacteria</taxon>
        <taxon>Bacillati</taxon>
        <taxon>Actinomycetota</taxon>
        <taxon>Actinomycetes</taxon>
        <taxon>Streptosporangiales</taxon>
        <taxon>Streptosporangiaceae</taxon>
        <taxon>Streptosporangium</taxon>
    </lineage>
</organism>
<feature type="region of interest" description="Disordered" evidence="1">
    <location>
        <begin position="139"/>
        <end position="174"/>
    </location>
</feature>
<keyword evidence="3" id="KW-1185">Reference proteome</keyword>
<gene>
    <name evidence="2" type="ORF">GCM10010140_72480</name>
</gene>
<reference evidence="3" key="1">
    <citation type="journal article" date="2019" name="Int. J. Syst. Evol. Microbiol.">
        <title>The Global Catalogue of Microorganisms (GCM) 10K type strain sequencing project: providing services to taxonomists for standard genome sequencing and annotation.</title>
        <authorList>
            <consortium name="The Broad Institute Genomics Platform"/>
            <consortium name="The Broad Institute Genome Sequencing Center for Infectious Disease"/>
            <person name="Wu L."/>
            <person name="Ma J."/>
        </authorList>
    </citation>
    <scope>NUCLEOTIDE SEQUENCE [LARGE SCALE GENOMIC DNA]</scope>
    <source>
        <strain evidence="3">JCM 3115</strain>
    </source>
</reference>
<sequence length="174" mass="19593">MSFGQDPRLRAALEERRMGYVPAIAGNRRIDLEGGQVSAAEVAARVADRHWHRYRAGQGAKGPHRYAWAWACIDDNKTQGYRWLLIRRNLTNLGYNEPNPSALKLWITSRTRSSLVNASSATFWTVMPCAGHSTICAHRQVTTEPEPRRTIRSSRLPSSSSISRTRTRSAMPAF</sequence>
<evidence type="ECO:0000313" key="2">
    <source>
        <dbReference type="EMBL" id="GGQ31925.1"/>
    </source>
</evidence>
<comment type="caution">
    <text evidence="2">The sequence shown here is derived from an EMBL/GenBank/DDBJ whole genome shotgun (WGS) entry which is preliminary data.</text>
</comment>
<name>A0ABQ2RH42_9ACTN</name>
<evidence type="ECO:0000256" key="1">
    <source>
        <dbReference type="SAM" id="MobiDB-lite"/>
    </source>
</evidence>
<accession>A0ABQ2RH42</accession>
<dbReference type="Proteomes" id="UP000611554">
    <property type="component" value="Unassembled WGS sequence"/>
</dbReference>
<protein>
    <submittedName>
        <fullName evidence="2">Uncharacterized protein</fullName>
    </submittedName>
</protein>
<dbReference type="EMBL" id="BMQJ01000030">
    <property type="protein sequence ID" value="GGQ31925.1"/>
    <property type="molecule type" value="Genomic_DNA"/>
</dbReference>
<evidence type="ECO:0000313" key="3">
    <source>
        <dbReference type="Proteomes" id="UP000611554"/>
    </source>
</evidence>